<dbReference type="Pfam" id="PF04226">
    <property type="entry name" value="Transgly_assoc"/>
    <property type="match status" value="1"/>
</dbReference>
<name>A0ABZ0HWL8_9HYPH</name>
<keyword evidence="3" id="KW-1003">Cell membrane</keyword>
<keyword evidence="4 7" id="KW-0812">Transmembrane</keyword>
<geneLocation type="plasmid" evidence="8 9">
    <name>pRX1</name>
</geneLocation>
<evidence type="ECO:0000256" key="5">
    <source>
        <dbReference type="ARBA" id="ARBA00022989"/>
    </source>
</evidence>
<dbReference type="PANTHER" id="PTHR33884">
    <property type="entry name" value="UPF0410 PROTEIN YMGE"/>
    <property type="match status" value="1"/>
</dbReference>
<evidence type="ECO:0000256" key="3">
    <source>
        <dbReference type="ARBA" id="ARBA00022475"/>
    </source>
</evidence>
<dbReference type="EMBL" id="CP136863">
    <property type="protein sequence ID" value="WOJ91672.1"/>
    <property type="molecule type" value="Genomic_DNA"/>
</dbReference>
<keyword evidence="6 7" id="KW-0472">Membrane</keyword>
<reference evidence="8 9" key="1">
    <citation type="submission" date="2023-10" db="EMBL/GenBank/DDBJ databases">
        <title>Novel methanotroph of the genus Methylocapsa from a subarctic wetland.</title>
        <authorList>
            <person name="Belova S.E."/>
            <person name="Oshkin I.Y."/>
            <person name="Miroshnikov K."/>
            <person name="Dedysh S.N."/>
        </authorList>
    </citation>
    <scope>NUCLEOTIDE SEQUENCE [LARGE SCALE GENOMIC DNA]</scope>
    <source>
        <strain evidence="8 9">RX1</strain>
        <plasmid evidence="8 9">pRX1</plasmid>
    </source>
</reference>
<dbReference type="RefSeq" id="WP_318655283.1">
    <property type="nucleotide sequence ID" value="NZ_CP136863.1"/>
</dbReference>
<dbReference type="Proteomes" id="UP001626536">
    <property type="component" value="Plasmid pRX1"/>
</dbReference>
<comment type="subcellular location">
    <subcellularLocation>
        <location evidence="1">Cell membrane</location>
        <topology evidence="1">Multi-pass membrane protein</topology>
    </subcellularLocation>
</comment>
<comment type="similarity">
    <text evidence="2">Belongs to the UPF0410 family.</text>
</comment>
<accession>A0ABZ0HWL8</accession>
<evidence type="ECO:0000256" key="4">
    <source>
        <dbReference type="ARBA" id="ARBA00022692"/>
    </source>
</evidence>
<proteinExistence type="inferred from homology"/>
<evidence type="ECO:0000313" key="8">
    <source>
        <dbReference type="EMBL" id="WOJ91672.1"/>
    </source>
</evidence>
<sequence>MSNIIWIIVIGFVAGIIARFLSPGPNNLNGFILTTMLGIAGAFVATFIGQTIGWYRLDQGAGLIGATVGALLVLFIWNRLVAHGVPADPGNPNAPPRRWL</sequence>
<evidence type="ECO:0000256" key="2">
    <source>
        <dbReference type="ARBA" id="ARBA00011006"/>
    </source>
</evidence>
<evidence type="ECO:0000256" key="1">
    <source>
        <dbReference type="ARBA" id="ARBA00004651"/>
    </source>
</evidence>
<evidence type="ECO:0000256" key="7">
    <source>
        <dbReference type="SAM" id="Phobius"/>
    </source>
</evidence>
<dbReference type="PANTHER" id="PTHR33884:SF7">
    <property type="entry name" value="BSL8023 PROTEIN"/>
    <property type="match status" value="1"/>
</dbReference>
<keyword evidence="8" id="KW-0614">Plasmid</keyword>
<gene>
    <name evidence="8" type="ORF">RZS28_19685</name>
</gene>
<keyword evidence="5 7" id="KW-1133">Transmembrane helix</keyword>
<evidence type="ECO:0000256" key="6">
    <source>
        <dbReference type="ARBA" id="ARBA00023136"/>
    </source>
</evidence>
<keyword evidence="9" id="KW-1185">Reference proteome</keyword>
<feature type="transmembrane region" description="Helical" evidence="7">
    <location>
        <begin position="28"/>
        <end position="48"/>
    </location>
</feature>
<protein>
    <submittedName>
        <fullName evidence="8">GlsB/YeaQ/YmgE family stress response membrane protein</fullName>
    </submittedName>
</protein>
<evidence type="ECO:0000313" key="9">
    <source>
        <dbReference type="Proteomes" id="UP001626536"/>
    </source>
</evidence>
<feature type="transmembrane region" description="Helical" evidence="7">
    <location>
        <begin position="5"/>
        <end position="22"/>
    </location>
</feature>
<organism evidence="8 9">
    <name type="scientific">Methylocapsa polymorpha</name>
    <dbReference type="NCBI Taxonomy" id="3080828"/>
    <lineage>
        <taxon>Bacteria</taxon>
        <taxon>Pseudomonadati</taxon>
        <taxon>Pseudomonadota</taxon>
        <taxon>Alphaproteobacteria</taxon>
        <taxon>Hyphomicrobiales</taxon>
        <taxon>Beijerinckiaceae</taxon>
        <taxon>Methylocapsa</taxon>
    </lineage>
</organism>
<dbReference type="InterPro" id="IPR007341">
    <property type="entry name" value="Transgly_assoc"/>
</dbReference>
<feature type="transmembrane region" description="Helical" evidence="7">
    <location>
        <begin position="60"/>
        <end position="77"/>
    </location>
</feature>